<name>A0ABP9AXM1_9SPHI</name>
<sequence>MLHSAGREKVLVFQVDVPIVIFYDIEYMLFIYSVYEHLLGEKEIQATLKDEVEPKSYTLRIVTQARRFIGLPFGGGLVKLSRLYDTHGQLISPRKYSASLKSQIKEFKKECPIPYFKLWKGFVYVLVALGVGSLIFGINNKITSSHRENQAAFTQHQLSAIAAGQRYGVTFFTDVQGNNIDGLPEGWIKIVKVEGDTVFAQRGKKTVPLKSVFDIDHIRPILPASDSDWEETVERFDYQLLKAEVAKSSTRGSFDLLYVAPDKEKYSGVVLSIKGALNN</sequence>
<keyword evidence="1" id="KW-0472">Membrane</keyword>
<feature type="transmembrane region" description="Helical" evidence="1">
    <location>
        <begin position="118"/>
        <end position="138"/>
    </location>
</feature>
<dbReference type="EMBL" id="BAABIQ010000006">
    <property type="protein sequence ID" value="GAA4786490.1"/>
    <property type="molecule type" value="Genomic_DNA"/>
</dbReference>
<keyword evidence="3" id="KW-1185">Reference proteome</keyword>
<dbReference type="Proteomes" id="UP001501411">
    <property type="component" value="Unassembled WGS sequence"/>
</dbReference>
<keyword evidence="1" id="KW-1133">Transmembrane helix</keyword>
<accession>A0ABP9AXM1</accession>
<reference evidence="3" key="1">
    <citation type="journal article" date="2019" name="Int. J. Syst. Evol. Microbiol.">
        <title>The Global Catalogue of Microorganisms (GCM) 10K type strain sequencing project: providing services to taxonomists for standard genome sequencing and annotation.</title>
        <authorList>
            <consortium name="The Broad Institute Genomics Platform"/>
            <consortium name="The Broad Institute Genome Sequencing Center for Infectious Disease"/>
            <person name="Wu L."/>
            <person name="Ma J."/>
        </authorList>
    </citation>
    <scope>NUCLEOTIDE SEQUENCE [LARGE SCALE GENOMIC DNA]</scope>
    <source>
        <strain evidence="3">JCM 18200</strain>
    </source>
</reference>
<dbReference type="RefSeq" id="WP_345230954.1">
    <property type="nucleotide sequence ID" value="NZ_BAABIQ010000006.1"/>
</dbReference>
<organism evidence="2 3">
    <name type="scientific">Olivibacter ginsenosidimutans</name>
    <dbReference type="NCBI Taxonomy" id="1176537"/>
    <lineage>
        <taxon>Bacteria</taxon>
        <taxon>Pseudomonadati</taxon>
        <taxon>Bacteroidota</taxon>
        <taxon>Sphingobacteriia</taxon>
        <taxon>Sphingobacteriales</taxon>
        <taxon>Sphingobacteriaceae</taxon>
        <taxon>Olivibacter</taxon>
    </lineage>
</organism>
<evidence type="ECO:0000256" key="1">
    <source>
        <dbReference type="SAM" id="Phobius"/>
    </source>
</evidence>
<gene>
    <name evidence="2" type="ORF">GCM10023231_13130</name>
</gene>
<evidence type="ECO:0000313" key="2">
    <source>
        <dbReference type="EMBL" id="GAA4786490.1"/>
    </source>
</evidence>
<keyword evidence="1" id="KW-0812">Transmembrane</keyword>
<comment type="caution">
    <text evidence="2">The sequence shown here is derived from an EMBL/GenBank/DDBJ whole genome shotgun (WGS) entry which is preliminary data.</text>
</comment>
<protein>
    <submittedName>
        <fullName evidence="2">Uncharacterized protein</fullName>
    </submittedName>
</protein>
<proteinExistence type="predicted"/>
<evidence type="ECO:0000313" key="3">
    <source>
        <dbReference type="Proteomes" id="UP001501411"/>
    </source>
</evidence>